<protein>
    <submittedName>
        <fullName evidence="1">Uncharacterized protein</fullName>
    </submittedName>
</protein>
<dbReference type="PaxDb" id="4577-GRMZM2G700998_P01"/>
<name>A0A1D6LPM6_MAIZE</name>
<dbReference type="InParanoid" id="A0A1D6LPM6"/>
<gene>
    <name evidence="1" type="ORF">ZEAMMB73_Zm00001d036589</name>
</gene>
<dbReference type="EMBL" id="CM000782">
    <property type="protein sequence ID" value="AQK81453.1"/>
    <property type="molecule type" value="Genomic_DNA"/>
</dbReference>
<evidence type="ECO:0000313" key="1">
    <source>
        <dbReference type="EMBL" id="AQK81453.1"/>
    </source>
</evidence>
<sequence>MKLLYNNYRFNNYKAAKCWQRYSSSSKEKVREAKVPSLESFAICRHGLVSSVGWWSTCMLAIATQKLAREQKPQQQPCCGAAPPLLAQNVALAAGEGDTGEPCASHPRCLCLACSRRVGHRIIPVLERCLRLLSPCSRSCKKLPAGAGPLAELRIQSGASSVDEELREAHACAWSQSSSTFDWDP</sequence>
<proteinExistence type="predicted"/>
<accession>A0A1D6LPM6</accession>
<dbReference type="AlphaFoldDB" id="A0A1D6LPM6"/>
<reference evidence="1" key="1">
    <citation type="submission" date="2015-12" db="EMBL/GenBank/DDBJ databases">
        <title>Update maize B73 reference genome by single molecule sequencing technologies.</title>
        <authorList>
            <consortium name="Maize Genome Sequencing Project"/>
            <person name="Ware D."/>
        </authorList>
    </citation>
    <scope>NUCLEOTIDE SEQUENCE</scope>
    <source>
        <tissue evidence="1">Seedling</tissue>
    </source>
</reference>
<organism evidence="1">
    <name type="scientific">Zea mays</name>
    <name type="common">Maize</name>
    <dbReference type="NCBI Taxonomy" id="4577"/>
    <lineage>
        <taxon>Eukaryota</taxon>
        <taxon>Viridiplantae</taxon>
        <taxon>Streptophyta</taxon>
        <taxon>Embryophyta</taxon>
        <taxon>Tracheophyta</taxon>
        <taxon>Spermatophyta</taxon>
        <taxon>Magnoliopsida</taxon>
        <taxon>Liliopsida</taxon>
        <taxon>Poales</taxon>
        <taxon>Poaceae</taxon>
        <taxon>PACMAD clade</taxon>
        <taxon>Panicoideae</taxon>
        <taxon>Andropogonodae</taxon>
        <taxon>Andropogoneae</taxon>
        <taxon>Tripsacinae</taxon>
        <taxon>Zea</taxon>
    </lineage>
</organism>